<dbReference type="PROSITE" id="PS50004">
    <property type="entry name" value="C2"/>
    <property type="match status" value="1"/>
</dbReference>
<feature type="domain" description="C2H2-type" evidence="15">
    <location>
        <begin position="1112"/>
        <end position="1134"/>
    </location>
</feature>
<keyword evidence="6" id="KW-0805">Transcription regulation</keyword>
<evidence type="ECO:0000256" key="13">
    <source>
        <dbReference type="SAM" id="Phobius"/>
    </source>
</evidence>
<dbReference type="InterPro" id="IPR039934">
    <property type="entry name" value="C2CD2/C2CD2L"/>
</dbReference>
<dbReference type="SUPFAM" id="SSF57667">
    <property type="entry name" value="beta-beta-alpha zinc fingers"/>
    <property type="match status" value="7"/>
</dbReference>
<dbReference type="PROSITE" id="PS50157">
    <property type="entry name" value="ZINC_FINGER_C2H2_2"/>
    <property type="match status" value="14"/>
</dbReference>
<feature type="domain" description="C2H2-type" evidence="15">
    <location>
        <begin position="1394"/>
        <end position="1421"/>
    </location>
</feature>
<evidence type="ECO:0000313" key="17">
    <source>
        <dbReference type="EMBL" id="CAH2219111.1"/>
    </source>
</evidence>
<dbReference type="SMART" id="SM00355">
    <property type="entry name" value="ZnF_C2H2"/>
    <property type="match status" value="14"/>
</dbReference>
<keyword evidence="9" id="KW-0804">Transcription</keyword>
<dbReference type="Pfam" id="PF23573">
    <property type="entry name" value="zf-C2H2_PRDM15"/>
    <property type="match status" value="1"/>
</dbReference>
<dbReference type="Proteomes" id="UP001295444">
    <property type="component" value="Chromosome 01"/>
</dbReference>
<dbReference type="Pfam" id="PF18696">
    <property type="entry name" value="SMP_C2CD2L"/>
    <property type="match status" value="1"/>
</dbReference>
<evidence type="ECO:0000256" key="9">
    <source>
        <dbReference type="ARBA" id="ARBA00023163"/>
    </source>
</evidence>
<reference evidence="17" key="1">
    <citation type="submission" date="2022-03" db="EMBL/GenBank/DDBJ databases">
        <authorList>
            <person name="Alioto T."/>
            <person name="Alioto T."/>
            <person name="Gomez Garrido J."/>
        </authorList>
    </citation>
    <scope>NUCLEOTIDE SEQUENCE</scope>
</reference>
<feature type="domain" description="C2H2-type" evidence="15">
    <location>
        <begin position="1486"/>
        <end position="1513"/>
    </location>
</feature>
<evidence type="ECO:0000259" key="14">
    <source>
        <dbReference type="PROSITE" id="PS50004"/>
    </source>
</evidence>
<dbReference type="Pfam" id="PF21549">
    <property type="entry name" value="PRDM2_PR"/>
    <property type="match status" value="1"/>
</dbReference>
<feature type="compositionally biased region" description="Polar residues" evidence="12">
    <location>
        <begin position="424"/>
        <end position="434"/>
    </location>
</feature>
<dbReference type="InterPro" id="IPR046341">
    <property type="entry name" value="SET_dom_sf"/>
</dbReference>
<evidence type="ECO:0000259" key="16">
    <source>
        <dbReference type="PROSITE" id="PS50280"/>
    </source>
</evidence>
<dbReference type="InterPro" id="IPR001214">
    <property type="entry name" value="SET_dom"/>
</dbReference>
<keyword evidence="5" id="KW-0862">Zinc</keyword>
<feature type="domain" description="C2H2-type" evidence="15">
    <location>
        <begin position="1514"/>
        <end position="1541"/>
    </location>
</feature>
<evidence type="ECO:0000256" key="12">
    <source>
        <dbReference type="SAM" id="MobiDB-lite"/>
    </source>
</evidence>
<comment type="subcellular location">
    <subcellularLocation>
        <location evidence="1">Nucleus</location>
    </subcellularLocation>
</comment>
<feature type="domain" description="C2H2-type" evidence="15">
    <location>
        <begin position="1542"/>
        <end position="1569"/>
    </location>
</feature>
<dbReference type="Gene3D" id="2.170.270.10">
    <property type="entry name" value="SET domain"/>
    <property type="match status" value="1"/>
</dbReference>
<dbReference type="InterPro" id="IPR035892">
    <property type="entry name" value="C2_domain_sf"/>
</dbReference>
<dbReference type="PROSITE" id="PS50280">
    <property type="entry name" value="SET"/>
    <property type="match status" value="1"/>
</dbReference>
<feature type="domain" description="C2H2-type" evidence="15">
    <location>
        <begin position="1139"/>
        <end position="1167"/>
    </location>
</feature>
<feature type="domain" description="C2H2-type" evidence="15">
    <location>
        <begin position="1458"/>
        <end position="1485"/>
    </location>
</feature>
<keyword evidence="2" id="KW-0479">Metal-binding</keyword>
<dbReference type="InterPro" id="IPR059126">
    <property type="entry name" value="zf-C2H2_PRDM15"/>
</dbReference>
<keyword evidence="3" id="KW-0677">Repeat</keyword>
<dbReference type="Pfam" id="PF00168">
    <property type="entry name" value="C2"/>
    <property type="match status" value="1"/>
</dbReference>
<evidence type="ECO:0000256" key="11">
    <source>
        <dbReference type="PROSITE-ProRule" id="PRU00042"/>
    </source>
</evidence>
<feature type="domain" description="C2H2-type" evidence="15">
    <location>
        <begin position="1366"/>
        <end position="1394"/>
    </location>
</feature>
<feature type="region of interest" description="Disordered" evidence="12">
    <location>
        <begin position="415"/>
        <end position="436"/>
    </location>
</feature>
<evidence type="ECO:0000313" key="18">
    <source>
        <dbReference type="Proteomes" id="UP001295444"/>
    </source>
</evidence>
<sequence length="1575" mass="177826">MFWFGGTQWLFLVSLFIAAVVTLGVYLFQYALGVFWARREQSASSLGHSEASSLLSWILALPSWKNQWLKAWITALNEEAGKRGGSLRLAFEVESTQRPLDLSVKQVESVVKAERLKVVSCTVTGDAIQFAVRVTRTIPANSGCQVYSVRITPLQLSLELRMKEDNGGNIRVSWSMGSFSGLDLQVQPKTKQETPGAGTIVETLEDILKNLMGIVRPCVELNARPTDPKDLQTVFGSRANAQIMCPPKPPRAHELKLQVKNIKASLSDGGSLSGLSGIVCTAQLNDPAQKVRTATVNNTTSLSWGEEFSFELNAKSRELLLQFLEAGKPTDSSPLAWACVPLDLFRKQPSGYQSFLLSSQSGSGVSGSVTAQFLYIEPNEVKCWTIPCPIPAKKVEKDRTVMPCGTVVTTVTSVTSKPRMEGKGTTQTNDSPARTSPKMKVLERDFSVQAIPSQNAVVSKALSSSDTELLMLNGSDPVAEVAIRQLRESSKQPLKSPRKKSTIIISGISKSALSQDDEATLMFDYAAAMDSTIGTDVHSVSITETMEIPGDPHRSKEAVPGLSDTSPEDELHDAWENGSQHDEWTSNGLVEPDCEEMSISNLSISETGSVKKSKGGFLRKGAKLFFRRKHHQKEPGMSQSHNDLVYLQEPGSEEHRKKGATLSRLLNKKMSKNKVLVTQKKTNHACMHVRIMAQEVMDEAVFIWCDDCGQYHDSECPELGPVVTVQDSFVLSRARSSLPTNLEIKQLEDGAEGVFAVTPLVKRTQFGPFECKRVSQLDKETAFSLKVFQKDGVTVLFDTSNEDECNWMMLVRPATDFIHQNLTAFQHGSDIYFTTSRDIAAGSELRVWYAAFYARKMERPLLKEVGFLATETDKEVNPTSSKSSHMAVMTHKKMKMIRSSATYTSVSCQDNSDIIHVETCEWTCKVCNATFIEPNLLTEHLLSHLEQAKGISTSAHCESSYMESEPVVVNSDPAVISTGMASNIELKKKTRKGRKSKAVKGDIPLVIVEDDSPPEREHNPILYNPVYPERVAEIVTEIPPDEVPLSHDSEDKFMELMLGKVPNSSNSLTSVTNRYAFHQGNSSLKRAVMLSGSRHGMRRKFVRQLGDHKRIFQCNICTKVFRNSSNLSRHVRSHGDKLFKCEECSKLFSRKESLKQHVSYKHSRNDIDGEYRYRCATCEKAFRVEAFLEFHNCRTDDKSFQCEMCYRFFSTNSNLSKHKKKHGEKKFACEICNKLFYRRDVMLEHHRRHLEGVRRVKRESMHQNTDNSIKYKKEPSACPVCGKMFSCRSNMNKHLLTHGDKKYTCEICGRKFFRVDVLRDHIHIHFKDIALMNDQQREEFIGKIGISSEDNDDNSDGSLDLELHKYSCKRCQISFARGKEYLKHIMDVHAENGYDCNICHRRFALKATYHAHMVIHRENLPDPEVQKYIHPCGDCGRIFNSIGNLERHKLIHSGVKSHGCEQCGKSFARKDMLKEHMRVHDNIREYLCAECGKGMKTKHALRHHMKLHKGIKEYECMECHRKFAQKVNMLKHYKRHTGIKDFMCELCGKTFSEKNTMETHKLIHTGKFIFLIFWP</sequence>
<dbReference type="GO" id="GO:0005634">
    <property type="term" value="C:nucleus"/>
    <property type="evidence" value="ECO:0007669"/>
    <property type="project" value="UniProtKB-SubCell"/>
</dbReference>
<proteinExistence type="predicted"/>
<dbReference type="InterPro" id="IPR044409">
    <property type="entry name" value="PRDM15_PR-SET"/>
</dbReference>
<evidence type="ECO:0000256" key="4">
    <source>
        <dbReference type="ARBA" id="ARBA00022771"/>
    </source>
</evidence>
<feature type="domain" description="C2H2-type" evidence="15">
    <location>
        <begin position="1303"/>
        <end position="1330"/>
    </location>
</feature>
<feature type="domain" description="C2H2-type" evidence="15">
    <location>
        <begin position="1276"/>
        <end position="1303"/>
    </location>
</feature>
<keyword evidence="10" id="KW-0539">Nucleus</keyword>
<dbReference type="InterPro" id="IPR040885">
    <property type="entry name" value="SMP_C2CD2L"/>
</dbReference>
<dbReference type="SUPFAM" id="SSF49562">
    <property type="entry name" value="C2 domain (Calcium/lipid-binding domain, CaLB)"/>
    <property type="match status" value="1"/>
</dbReference>
<evidence type="ECO:0000256" key="8">
    <source>
        <dbReference type="ARBA" id="ARBA00023159"/>
    </source>
</evidence>
<feature type="region of interest" description="Disordered" evidence="12">
    <location>
        <begin position="547"/>
        <end position="588"/>
    </location>
</feature>
<keyword evidence="7" id="KW-0238">DNA-binding</keyword>
<feature type="domain" description="C2H2-type" evidence="15">
    <location>
        <begin position="922"/>
        <end position="949"/>
    </location>
</feature>
<evidence type="ECO:0000256" key="1">
    <source>
        <dbReference type="ARBA" id="ARBA00004123"/>
    </source>
</evidence>
<dbReference type="GO" id="GO:0008270">
    <property type="term" value="F:zinc ion binding"/>
    <property type="evidence" value="ECO:0007669"/>
    <property type="project" value="UniProtKB-KW"/>
</dbReference>
<dbReference type="FunFam" id="3.30.160.60:FF:000937">
    <property type="entry name" value="PR domain zinc finger protein 15"/>
    <property type="match status" value="1"/>
</dbReference>
<evidence type="ECO:0000256" key="3">
    <source>
        <dbReference type="ARBA" id="ARBA00022737"/>
    </source>
</evidence>
<dbReference type="Pfam" id="PF00096">
    <property type="entry name" value="zf-C2H2"/>
    <property type="match status" value="7"/>
</dbReference>
<evidence type="ECO:0000259" key="15">
    <source>
        <dbReference type="PROSITE" id="PS50157"/>
    </source>
</evidence>
<organism evidence="17 18">
    <name type="scientific">Pelobates cultripes</name>
    <name type="common">Western spadefoot toad</name>
    <dbReference type="NCBI Taxonomy" id="61616"/>
    <lineage>
        <taxon>Eukaryota</taxon>
        <taxon>Metazoa</taxon>
        <taxon>Chordata</taxon>
        <taxon>Craniata</taxon>
        <taxon>Vertebrata</taxon>
        <taxon>Euteleostomi</taxon>
        <taxon>Amphibia</taxon>
        <taxon>Batrachia</taxon>
        <taxon>Anura</taxon>
        <taxon>Pelobatoidea</taxon>
        <taxon>Pelobatidae</taxon>
        <taxon>Pelobates</taxon>
    </lineage>
</organism>
<dbReference type="CDD" id="cd19199">
    <property type="entry name" value="PR-SET_PRDM15"/>
    <property type="match status" value="1"/>
</dbReference>
<dbReference type="FunFam" id="2.170.270.10:FF:000007">
    <property type="entry name" value="PR domain zinc finger protein 10"/>
    <property type="match status" value="1"/>
</dbReference>
<protein>
    <submittedName>
        <fullName evidence="17">PR domain zinc finger 15-like isoform X1</fullName>
    </submittedName>
</protein>
<feature type="transmembrane region" description="Helical" evidence="13">
    <location>
        <begin position="9"/>
        <end position="36"/>
    </location>
</feature>
<feature type="compositionally biased region" description="Basic and acidic residues" evidence="12">
    <location>
        <begin position="572"/>
        <end position="584"/>
    </location>
</feature>
<evidence type="ECO:0000256" key="2">
    <source>
        <dbReference type="ARBA" id="ARBA00022723"/>
    </source>
</evidence>
<keyword evidence="13" id="KW-0472">Membrane</keyword>
<dbReference type="PROSITE" id="PS00028">
    <property type="entry name" value="ZINC_FINGER_C2H2_1"/>
    <property type="match status" value="13"/>
</dbReference>
<dbReference type="PANTHER" id="PTHR21119">
    <property type="entry name" value="C2 DOMAIN-CONTAINING PROTEIN"/>
    <property type="match status" value="1"/>
</dbReference>
<dbReference type="InterPro" id="IPR036236">
    <property type="entry name" value="Znf_C2H2_sf"/>
</dbReference>
<gene>
    <name evidence="17" type="ORF">PECUL_23A045774</name>
</gene>
<dbReference type="FunFam" id="3.30.160.60:FF:000870">
    <property type="entry name" value="zinc finger protein 197 isoform X1"/>
    <property type="match status" value="1"/>
</dbReference>
<dbReference type="FunFam" id="3.30.160.60:FF:003229">
    <property type="entry name" value="PR/SET domain 15"/>
    <property type="match status" value="1"/>
</dbReference>
<dbReference type="Gene3D" id="2.60.40.150">
    <property type="entry name" value="C2 domain"/>
    <property type="match status" value="1"/>
</dbReference>
<feature type="domain" description="C2H2-type" evidence="15">
    <location>
        <begin position="1430"/>
        <end position="1457"/>
    </location>
</feature>
<feature type="domain" description="SET" evidence="16">
    <location>
        <begin position="740"/>
        <end position="850"/>
    </location>
</feature>
<keyword evidence="4 11" id="KW-0863">Zinc-finger</keyword>
<feature type="domain" description="C2H2-type" evidence="15">
    <location>
        <begin position="1227"/>
        <end position="1249"/>
    </location>
</feature>
<feature type="domain" description="C2H2-type" evidence="15">
    <location>
        <begin position="1200"/>
        <end position="1227"/>
    </location>
</feature>
<dbReference type="InterPro" id="IPR013087">
    <property type="entry name" value="Znf_C2H2_type"/>
</dbReference>
<evidence type="ECO:0000256" key="5">
    <source>
        <dbReference type="ARBA" id="ARBA00022833"/>
    </source>
</evidence>
<dbReference type="CDD" id="cd21682">
    <property type="entry name" value="SMP_C2CD2"/>
    <property type="match status" value="1"/>
</dbReference>
<accession>A0AAD1QWV9</accession>
<keyword evidence="13" id="KW-0812">Transmembrane</keyword>
<name>A0AAD1QWV9_PELCU</name>
<keyword evidence="18" id="KW-1185">Reference proteome</keyword>
<dbReference type="GO" id="GO:0003677">
    <property type="term" value="F:DNA binding"/>
    <property type="evidence" value="ECO:0007669"/>
    <property type="project" value="UniProtKB-KW"/>
</dbReference>
<dbReference type="EMBL" id="OW240912">
    <property type="protein sequence ID" value="CAH2219111.1"/>
    <property type="molecule type" value="Genomic_DNA"/>
</dbReference>
<evidence type="ECO:0000256" key="6">
    <source>
        <dbReference type="ARBA" id="ARBA00023015"/>
    </source>
</evidence>
<dbReference type="PANTHER" id="PTHR21119:SF7">
    <property type="entry name" value="C2 DOMAIN-CONTAINING PROTEIN 2"/>
    <property type="match status" value="1"/>
</dbReference>
<keyword evidence="13" id="KW-1133">Transmembrane helix</keyword>
<evidence type="ECO:0000256" key="10">
    <source>
        <dbReference type="ARBA" id="ARBA00023242"/>
    </source>
</evidence>
<evidence type="ECO:0000256" key="7">
    <source>
        <dbReference type="ARBA" id="ARBA00023125"/>
    </source>
</evidence>
<keyword evidence="8" id="KW-0010">Activator</keyword>
<feature type="domain" description="C2" evidence="14">
    <location>
        <begin position="237"/>
        <end position="355"/>
    </location>
</feature>
<dbReference type="Gene3D" id="3.30.160.60">
    <property type="entry name" value="Classic Zinc Finger"/>
    <property type="match status" value="10"/>
</dbReference>
<dbReference type="InterPro" id="IPR000008">
    <property type="entry name" value="C2_dom"/>
</dbReference>